<dbReference type="VEuPathDB" id="FungiDB:An02g01660"/>
<gene>
    <name evidence="1" type="ORF">An02g01660</name>
</gene>
<dbReference type="AlphaFoldDB" id="A0AAJ8BZ18"/>
<evidence type="ECO:0000313" key="1">
    <source>
        <dbReference type="RefSeq" id="XP_059606017.1"/>
    </source>
</evidence>
<protein>
    <submittedName>
        <fullName evidence="1">Uncharacterized protein</fullName>
    </submittedName>
</protein>
<reference evidence="1" key="1">
    <citation type="submission" date="2025-02" db="EMBL/GenBank/DDBJ databases">
        <authorList>
            <consortium name="NCBI Genome Project"/>
        </authorList>
    </citation>
    <scope>NUCLEOTIDE SEQUENCE</scope>
</reference>
<sequence>MVTAGVETAARAAALVDLVFMLASMLGWSSRPKRERSERRKSIVAANEIPAKFLMTENAMQTKRDHRSGVKQGETKVVRNGSRVRSRGSVMGRGGKEMRGVNERIWRSRGMGSSRWAEAAPDYHHPPLRMTTWASVQDEPCTPERHRTSTPIASLTDATWTSPRDMEHEDGANGSILNADVQGRWVLSQGKKGAVNPTVVRYLAQPGRT</sequence>
<dbReference type="RefSeq" id="XP_059606017.1">
    <property type="nucleotide sequence ID" value="XM_059746082.1"/>
</dbReference>
<dbReference type="GeneID" id="84590225"/>
<organism evidence="1">
    <name type="scientific">Aspergillus niger</name>
    <dbReference type="NCBI Taxonomy" id="5061"/>
    <lineage>
        <taxon>Eukaryota</taxon>
        <taxon>Fungi</taxon>
        <taxon>Dikarya</taxon>
        <taxon>Ascomycota</taxon>
        <taxon>Pezizomycotina</taxon>
        <taxon>Eurotiomycetes</taxon>
        <taxon>Eurotiomycetidae</taxon>
        <taxon>Eurotiales</taxon>
        <taxon>Aspergillaceae</taxon>
        <taxon>Aspergillus</taxon>
        <taxon>Aspergillus subgen. Circumdati</taxon>
    </lineage>
</organism>
<proteinExistence type="predicted"/>
<reference evidence="1" key="2">
    <citation type="submission" date="2025-08" db="UniProtKB">
        <authorList>
            <consortium name="RefSeq"/>
        </authorList>
    </citation>
    <scope>IDENTIFICATION</scope>
</reference>
<accession>A0AAJ8BZ18</accession>
<name>A0AAJ8BZ18_ASPNG</name>
<dbReference type="KEGG" id="ang:An02g01660"/>